<organism evidence="5 6">
    <name type="scientific">Fusarium tricinctum</name>
    <dbReference type="NCBI Taxonomy" id="61284"/>
    <lineage>
        <taxon>Eukaryota</taxon>
        <taxon>Fungi</taxon>
        <taxon>Dikarya</taxon>
        <taxon>Ascomycota</taxon>
        <taxon>Pezizomycotina</taxon>
        <taxon>Sordariomycetes</taxon>
        <taxon>Hypocreomycetidae</taxon>
        <taxon>Hypocreales</taxon>
        <taxon>Nectriaceae</taxon>
        <taxon>Fusarium</taxon>
        <taxon>Fusarium tricinctum species complex</taxon>
    </lineage>
</organism>
<dbReference type="InterPro" id="IPR000254">
    <property type="entry name" value="CBD"/>
</dbReference>
<evidence type="ECO:0000256" key="2">
    <source>
        <dbReference type="SAM" id="MobiDB-lite"/>
    </source>
</evidence>
<dbReference type="PROSITE" id="PS00562">
    <property type="entry name" value="CBM1_1"/>
    <property type="match status" value="1"/>
</dbReference>
<dbReference type="SMART" id="SM00236">
    <property type="entry name" value="fCBD"/>
    <property type="match status" value="1"/>
</dbReference>
<dbReference type="InterPro" id="IPR035971">
    <property type="entry name" value="CBD_sf"/>
</dbReference>
<evidence type="ECO:0000259" key="4">
    <source>
        <dbReference type="PROSITE" id="PS51164"/>
    </source>
</evidence>
<comment type="caution">
    <text evidence="5">The sequence shown here is derived from an EMBL/GenBank/DDBJ whole genome shotgun (WGS) entry which is preliminary data.</text>
</comment>
<evidence type="ECO:0000256" key="3">
    <source>
        <dbReference type="SAM" id="SignalP"/>
    </source>
</evidence>
<dbReference type="PROSITE" id="PS51164">
    <property type="entry name" value="CBM1_2"/>
    <property type="match status" value="1"/>
</dbReference>
<evidence type="ECO:0000313" key="6">
    <source>
        <dbReference type="Proteomes" id="UP000813427"/>
    </source>
</evidence>
<dbReference type="PANTHER" id="PTHR35606">
    <property type="entry name" value="CELLULOSE-BINDING FAMILY II PROTEIN"/>
    <property type="match status" value="1"/>
</dbReference>
<dbReference type="GO" id="GO:0005576">
    <property type="term" value="C:extracellular region"/>
    <property type="evidence" value="ECO:0007669"/>
    <property type="project" value="InterPro"/>
</dbReference>
<accession>A0A8K0RM72</accession>
<name>A0A8K0RM72_9HYPO</name>
<feature type="signal peptide" evidence="3">
    <location>
        <begin position="1"/>
        <end position="19"/>
    </location>
</feature>
<sequence>MRFSTILSLSGGIVASAVAHPDKSNGFYATESSTPNVKRAAQSDLDPSVWKNLLSAPQPKRSNLDSSRNRPVKRQSGWTPPSDLKAPLQEVWDHYVKTYDGGLDANVNTGFHQIMANKGYLNICVRWDSSATLTEAQRTKIAKAYDQQYQKWFKWLYGYNGFPYSNVKVNIVGYAVKNKSQLEGSTTGYDVYTELDADGIPMCPVACARDAHLDGDYSGCKAGANRHYDHSLWLTDGLEGGFGHNWGQQVGREYFMNNLDSDNIHILLHEMGHTFALDDFYDWTPTGITKFIMLAGASMEITDFDGWMLRNWWYYLSQKNKWSSAKASTSAASSTAITPAKAADKVVTSTKATTKAKATSVPVVSTGDNTGKTVAAWGQCGGGNWTGATKCAAGLKCTKNNDFYSQCTPN</sequence>
<dbReference type="AlphaFoldDB" id="A0A8K0RM72"/>
<dbReference type="SUPFAM" id="SSF57180">
    <property type="entry name" value="Cellulose-binding domain"/>
    <property type="match status" value="1"/>
</dbReference>
<evidence type="ECO:0000313" key="5">
    <source>
        <dbReference type="EMBL" id="KAH7233678.1"/>
    </source>
</evidence>
<dbReference type="GO" id="GO:0030248">
    <property type="term" value="F:cellulose binding"/>
    <property type="evidence" value="ECO:0007669"/>
    <property type="project" value="InterPro"/>
</dbReference>
<evidence type="ECO:0000256" key="1">
    <source>
        <dbReference type="ARBA" id="ARBA00022729"/>
    </source>
</evidence>
<dbReference type="Pfam" id="PF00734">
    <property type="entry name" value="CBM_1"/>
    <property type="match status" value="1"/>
</dbReference>
<keyword evidence="6" id="KW-1185">Reference proteome</keyword>
<gene>
    <name evidence="5" type="ORF">BKA59DRAFT_461132</name>
</gene>
<feature type="chain" id="PRO_5035479085" description="CBM1 domain-containing protein" evidence="3">
    <location>
        <begin position="20"/>
        <end position="410"/>
    </location>
</feature>
<dbReference type="PANTHER" id="PTHR35606:SF4">
    <property type="entry name" value="CELLULOSE-BINDING FAMILY II PROTEIN"/>
    <property type="match status" value="1"/>
</dbReference>
<dbReference type="EMBL" id="JAGPXF010000008">
    <property type="protein sequence ID" value="KAH7233678.1"/>
    <property type="molecule type" value="Genomic_DNA"/>
</dbReference>
<protein>
    <recommendedName>
        <fullName evidence="4">CBM1 domain-containing protein</fullName>
    </recommendedName>
</protein>
<dbReference type="GO" id="GO:0005975">
    <property type="term" value="P:carbohydrate metabolic process"/>
    <property type="evidence" value="ECO:0007669"/>
    <property type="project" value="InterPro"/>
</dbReference>
<feature type="region of interest" description="Disordered" evidence="2">
    <location>
        <begin position="55"/>
        <end position="82"/>
    </location>
</feature>
<feature type="domain" description="CBM1" evidence="4">
    <location>
        <begin position="372"/>
        <end position="408"/>
    </location>
</feature>
<reference evidence="5" key="1">
    <citation type="journal article" date="2021" name="Nat. Commun.">
        <title>Genetic determinants of endophytism in the Arabidopsis root mycobiome.</title>
        <authorList>
            <person name="Mesny F."/>
            <person name="Miyauchi S."/>
            <person name="Thiergart T."/>
            <person name="Pickel B."/>
            <person name="Atanasova L."/>
            <person name="Karlsson M."/>
            <person name="Huettel B."/>
            <person name="Barry K.W."/>
            <person name="Haridas S."/>
            <person name="Chen C."/>
            <person name="Bauer D."/>
            <person name="Andreopoulos W."/>
            <person name="Pangilinan J."/>
            <person name="LaButti K."/>
            <person name="Riley R."/>
            <person name="Lipzen A."/>
            <person name="Clum A."/>
            <person name="Drula E."/>
            <person name="Henrissat B."/>
            <person name="Kohler A."/>
            <person name="Grigoriev I.V."/>
            <person name="Martin F.M."/>
            <person name="Hacquard S."/>
        </authorList>
    </citation>
    <scope>NUCLEOTIDE SEQUENCE</scope>
    <source>
        <strain evidence="5">MPI-SDFR-AT-0068</strain>
    </source>
</reference>
<keyword evidence="1 3" id="KW-0732">Signal</keyword>
<dbReference type="Proteomes" id="UP000813427">
    <property type="component" value="Unassembled WGS sequence"/>
</dbReference>
<dbReference type="OrthoDB" id="70316at2759"/>
<proteinExistence type="predicted"/>